<reference evidence="2 3" key="1">
    <citation type="submission" date="2024-09" db="EMBL/GenBank/DDBJ databases">
        <title>A chromosome-level genome assembly of Gray's grenadier anchovy, Coilia grayii.</title>
        <authorList>
            <person name="Fu Z."/>
        </authorList>
    </citation>
    <scope>NUCLEOTIDE SEQUENCE [LARGE SCALE GENOMIC DNA]</scope>
    <source>
        <strain evidence="2">G4</strain>
        <tissue evidence="2">Muscle</tissue>
    </source>
</reference>
<evidence type="ECO:0000256" key="1">
    <source>
        <dbReference type="SAM" id="Phobius"/>
    </source>
</evidence>
<evidence type="ECO:0000313" key="3">
    <source>
        <dbReference type="Proteomes" id="UP001591681"/>
    </source>
</evidence>
<dbReference type="InterPro" id="IPR038831">
    <property type="entry name" value="SMIM26"/>
</dbReference>
<name>A0ABD1IMR0_9TELE</name>
<keyword evidence="1" id="KW-0812">Transmembrane</keyword>
<dbReference type="Proteomes" id="UP001591681">
    <property type="component" value="Unassembled WGS sequence"/>
</dbReference>
<dbReference type="AlphaFoldDB" id="A0ABD1IMR0"/>
<protein>
    <recommendedName>
        <fullName evidence="4">Small integral membrane protein 26</fullName>
    </recommendedName>
</protein>
<dbReference type="PANTHER" id="PTHR40386">
    <property type="entry name" value="SMALL INTEGRAL MEMBRANE PROTEIN 26"/>
    <property type="match status" value="1"/>
</dbReference>
<keyword evidence="1" id="KW-0472">Membrane</keyword>
<evidence type="ECO:0008006" key="4">
    <source>
        <dbReference type="Google" id="ProtNLM"/>
    </source>
</evidence>
<gene>
    <name evidence="2" type="ORF">ACEWY4_028118</name>
</gene>
<feature type="transmembrane region" description="Helical" evidence="1">
    <location>
        <begin position="12"/>
        <end position="31"/>
    </location>
</feature>
<evidence type="ECO:0000313" key="2">
    <source>
        <dbReference type="EMBL" id="KAL2076286.1"/>
    </source>
</evidence>
<organism evidence="2 3">
    <name type="scientific">Coilia grayii</name>
    <name type="common">Gray's grenadier anchovy</name>
    <dbReference type="NCBI Taxonomy" id="363190"/>
    <lineage>
        <taxon>Eukaryota</taxon>
        <taxon>Metazoa</taxon>
        <taxon>Chordata</taxon>
        <taxon>Craniata</taxon>
        <taxon>Vertebrata</taxon>
        <taxon>Euteleostomi</taxon>
        <taxon>Actinopterygii</taxon>
        <taxon>Neopterygii</taxon>
        <taxon>Teleostei</taxon>
        <taxon>Clupei</taxon>
        <taxon>Clupeiformes</taxon>
        <taxon>Clupeoidei</taxon>
        <taxon>Engraulidae</taxon>
        <taxon>Coilinae</taxon>
        <taxon>Coilia</taxon>
    </lineage>
</organism>
<comment type="caution">
    <text evidence="2">The sequence shown here is derived from an EMBL/GenBank/DDBJ whole genome shotgun (WGS) entry which is preliminary data.</text>
</comment>
<dbReference type="PANTHER" id="PTHR40386:SF1">
    <property type="entry name" value="SMALL INTEGRAL MEMBRANE PROTEIN 26"/>
    <property type="match status" value="1"/>
</dbReference>
<sequence>MRPNDVFKWNKRASMMYAFGAWTIFGSLIYYKYSHKDDPFVASQPGEEVDKPNVKKYETTHNKTTIVYKEDFVPYSTRLINFFTGSKPSAAPKESDELKSD</sequence>
<dbReference type="EMBL" id="JBHFQA010000586">
    <property type="protein sequence ID" value="KAL2076286.1"/>
    <property type="molecule type" value="Genomic_DNA"/>
</dbReference>
<accession>A0ABD1IMR0</accession>
<keyword evidence="1" id="KW-1133">Transmembrane helix</keyword>
<proteinExistence type="predicted"/>
<keyword evidence="3" id="KW-1185">Reference proteome</keyword>